<dbReference type="PANTHER" id="PTHR10110">
    <property type="entry name" value="SODIUM/HYDROGEN EXCHANGER"/>
    <property type="match status" value="1"/>
</dbReference>
<feature type="transmembrane region" description="Helical" evidence="6">
    <location>
        <begin position="6"/>
        <end position="24"/>
    </location>
</feature>
<dbReference type="GO" id="GO:0015386">
    <property type="term" value="F:potassium:proton antiporter activity"/>
    <property type="evidence" value="ECO:0007669"/>
    <property type="project" value="TreeGrafter"/>
</dbReference>
<feature type="transmembrane region" description="Helical" evidence="6">
    <location>
        <begin position="109"/>
        <end position="127"/>
    </location>
</feature>
<dbReference type="OrthoDB" id="441412at2759"/>
<feature type="compositionally biased region" description="Basic and acidic residues" evidence="5">
    <location>
        <begin position="289"/>
        <end position="311"/>
    </location>
</feature>
<keyword evidence="6" id="KW-1133">Transmembrane helix</keyword>
<keyword evidence="3" id="KW-1003">Cell membrane</keyword>
<evidence type="ECO:0000256" key="1">
    <source>
        <dbReference type="ARBA" id="ARBA00004651"/>
    </source>
</evidence>
<gene>
    <name evidence="7" type="ORF">BOVATA_022760</name>
</gene>
<dbReference type="VEuPathDB" id="PiroplasmaDB:BOVATA_022760"/>
<evidence type="ECO:0000256" key="5">
    <source>
        <dbReference type="SAM" id="MobiDB-lite"/>
    </source>
</evidence>
<proteinExistence type="predicted"/>
<evidence type="ECO:0000256" key="2">
    <source>
        <dbReference type="ARBA" id="ARBA00022448"/>
    </source>
</evidence>
<evidence type="ECO:0000313" key="7">
    <source>
        <dbReference type="EMBL" id="GBE60783.1"/>
    </source>
</evidence>
<dbReference type="EMBL" id="BDSA01000002">
    <property type="protein sequence ID" value="GBE60783.1"/>
    <property type="molecule type" value="Genomic_DNA"/>
</dbReference>
<dbReference type="GeneID" id="39874553"/>
<keyword evidence="8" id="KW-1185">Reference proteome</keyword>
<dbReference type="InterPro" id="IPR018422">
    <property type="entry name" value="Cation/H_exchanger_CPA1"/>
</dbReference>
<dbReference type="Proteomes" id="UP000236319">
    <property type="component" value="Unassembled WGS sequence"/>
</dbReference>
<feature type="transmembrane region" description="Helical" evidence="6">
    <location>
        <begin position="36"/>
        <end position="56"/>
    </location>
</feature>
<dbReference type="AlphaFoldDB" id="A0A2H6KCQ8"/>
<reference evidence="7 8" key="1">
    <citation type="journal article" date="2017" name="BMC Genomics">
        <title>Whole-genome assembly of Babesia ovata and comparative genomics between closely related pathogens.</title>
        <authorList>
            <person name="Yamagishi J."/>
            <person name="Asada M."/>
            <person name="Hakimi H."/>
            <person name="Tanaka T.Q."/>
            <person name="Sugimoto C."/>
            <person name="Kawazu S."/>
        </authorList>
    </citation>
    <scope>NUCLEOTIDE SEQUENCE [LARGE SCALE GENOMIC DNA]</scope>
    <source>
        <strain evidence="7 8">Miyake</strain>
    </source>
</reference>
<name>A0A2H6KCQ8_9APIC</name>
<accession>A0A2H6KCQ8</accession>
<dbReference type="GO" id="GO:0005886">
    <property type="term" value="C:plasma membrane"/>
    <property type="evidence" value="ECO:0007669"/>
    <property type="project" value="UniProtKB-SubCell"/>
</dbReference>
<evidence type="ECO:0000256" key="4">
    <source>
        <dbReference type="ARBA" id="ARBA00023065"/>
    </source>
</evidence>
<feature type="region of interest" description="Disordered" evidence="5">
    <location>
        <begin position="281"/>
        <end position="343"/>
    </location>
</feature>
<keyword evidence="2" id="KW-0813">Transport</keyword>
<feature type="transmembrane region" description="Helical" evidence="6">
    <location>
        <begin position="76"/>
        <end position="97"/>
    </location>
</feature>
<keyword evidence="6" id="KW-0472">Membrane</keyword>
<sequence length="738" mass="83605">MNLSGPLSLVCYGLFIKVYGVMAFDRGALEKHHHLVEGLCLMANSAVFLISGALTVGMLRSQLSRPEVLLLLGKLFGMYLLLNLARALMIVLFSPLLSYIGYGLNWKEAILVILGGLRGALVLVLGLRLESDNHTPQDVSDLLAFYLGGNVMLILLIQGLTFELVYRWLSPYPMKPFRRVYLVKVMNLIDYEFNLEVDWLRNHWLFKNTDAVERARTLVPLMSTIRWNATGNLEFDVPDIDKAFDDYTQPDPIELHVYQENMHFEAMTTLHSCKSLRSCSAEESGDSETGDKARKPSPRRSEAESGDKTSDDSCDCLRAPEEPPTPADSCSEEPEGPTSTDRPLLAYTILKNKVANDNAAYDPKRYLRLLEHAMTDDLGEVPEMRRMSSDLLSVPRPSMNPVGVASYGSYDGMNSHAWAQRSDTDATINLDNLYQRPVHKRFMMSTFVPRMGSDDRIFENCERESEDGDKPGTRRVLRKEREGELYIMIFNAFSDMYNKLYQSELIDGGSLLLLQNALDKSRDFALKKMKKRAIAPWQAALASDPGPDAGRHEPPEGVESMDGFEFEWFILHSMVDKRMSRMDSCLGWHLLNFSQHNVVQSVLELLVAYIDVHQHLLDRGGRNMELLLEGKLINSFRSQLGHAKLYIATLRSRFPQDFSHGLVTMAACMMLRIKLDVANEQSTQGLLLEEDRCRVVEVLEEQLFNVATTNNRINVFKRLFRRAFHAVTCRGGRGCNST</sequence>
<dbReference type="GO" id="GO:0015385">
    <property type="term" value="F:sodium:proton antiporter activity"/>
    <property type="evidence" value="ECO:0007669"/>
    <property type="project" value="InterPro"/>
</dbReference>
<evidence type="ECO:0000256" key="3">
    <source>
        <dbReference type="ARBA" id="ARBA00022475"/>
    </source>
</evidence>
<keyword evidence="6" id="KW-0812">Transmembrane</keyword>
<organism evidence="7 8">
    <name type="scientific">Babesia ovata</name>
    <dbReference type="NCBI Taxonomy" id="189622"/>
    <lineage>
        <taxon>Eukaryota</taxon>
        <taxon>Sar</taxon>
        <taxon>Alveolata</taxon>
        <taxon>Apicomplexa</taxon>
        <taxon>Aconoidasida</taxon>
        <taxon>Piroplasmida</taxon>
        <taxon>Babesiidae</taxon>
        <taxon>Babesia</taxon>
    </lineage>
</organism>
<evidence type="ECO:0000313" key="8">
    <source>
        <dbReference type="Proteomes" id="UP000236319"/>
    </source>
</evidence>
<protein>
    <submittedName>
        <fullName evidence="7">Na+ H+ exchanger</fullName>
    </submittedName>
</protein>
<dbReference type="GO" id="GO:0051453">
    <property type="term" value="P:regulation of intracellular pH"/>
    <property type="evidence" value="ECO:0007669"/>
    <property type="project" value="TreeGrafter"/>
</dbReference>
<keyword evidence="4" id="KW-0406">Ion transport</keyword>
<comment type="caution">
    <text evidence="7">The sequence shown here is derived from an EMBL/GenBank/DDBJ whole genome shotgun (WGS) entry which is preliminary data.</text>
</comment>
<dbReference type="PANTHER" id="PTHR10110:SF86">
    <property type="entry name" value="SODIUM_HYDROGEN EXCHANGER 7"/>
    <property type="match status" value="1"/>
</dbReference>
<evidence type="ECO:0000256" key="6">
    <source>
        <dbReference type="SAM" id="Phobius"/>
    </source>
</evidence>
<comment type="subcellular location">
    <subcellularLocation>
        <location evidence="1">Cell membrane</location>
        <topology evidence="1">Multi-pass membrane protein</topology>
    </subcellularLocation>
</comment>
<dbReference type="GO" id="GO:0098719">
    <property type="term" value="P:sodium ion import across plasma membrane"/>
    <property type="evidence" value="ECO:0007669"/>
    <property type="project" value="TreeGrafter"/>
</dbReference>
<feature type="transmembrane region" description="Helical" evidence="6">
    <location>
        <begin position="147"/>
        <end position="169"/>
    </location>
</feature>
<dbReference type="RefSeq" id="XP_028867026.1">
    <property type="nucleotide sequence ID" value="XM_029011193.1"/>
</dbReference>